<evidence type="ECO:0000313" key="2">
    <source>
        <dbReference type="Proteomes" id="UP001156921"/>
    </source>
</evidence>
<dbReference type="EMBL" id="BSOY01000048">
    <property type="protein sequence ID" value="GLS02035.1"/>
    <property type="molecule type" value="Genomic_DNA"/>
</dbReference>
<dbReference type="SUPFAM" id="SSF54909">
    <property type="entry name" value="Dimeric alpha+beta barrel"/>
    <property type="match status" value="1"/>
</dbReference>
<reference evidence="2" key="1">
    <citation type="journal article" date="2019" name="Int. J. Syst. Evol. Microbiol.">
        <title>The Global Catalogue of Microorganisms (GCM) 10K type strain sequencing project: providing services to taxonomists for standard genome sequencing and annotation.</title>
        <authorList>
            <consortium name="The Broad Institute Genomics Platform"/>
            <consortium name="The Broad Institute Genome Sequencing Center for Infectious Disease"/>
            <person name="Wu L."/>
            <person name="Ma J."/>
        </authorList>
    </citation>
    <scope>NUCLEOTIDE SEQUENCE [LARGE SCALE GENOMIC DNA]</scope>
    <source>
        <strain evidence="2">NBRC 110107</strain>
    </source>
</reference>
<keyword evidence="2" id="KW-1185">Reference proteome</keyword>
<dbReference type="Gene3D" id="3.30.70.100">
    <property type="match status" value="1"/>
</dbReference>
<dbReference type="Pfam" id="PF07237">
    <property type="entry name" value="DUF1428"/>
    <property type="match status" value="1"/>
</dbReference>
<dbReference type="InterPro" id="IPR011008">
    <property type="entry name" value="Dimeric_a/b-barrel"/>
</dbReference>
<dbReference type="InterPro" id="IPR009874">
    <property type="entry name" value="DUF1428"/>
</dbReference>
<dbReference type="RefSeq" id="WP_284222904.1">
    <property type="nucleotide sequence ID" value="NZ_BSOY01000048.1"/>
</dbReference>
<gene>
    <name evidence="1" type="ORF">GCM10007859_20550</name>
</gene>
<accession>A0ABQ6BJ37</accession>
<protein>
    <recommendedName>
        <fullName evidence="3">DUF1428 domain-containing protein</fullName>
    </recommendedName>
</protein>
<evidence type="ECO:0000313" key="1">
    <source>
        <dbReference type="EMBL" id="GLS02035.1"/>
    </source>
</evidence>
<sequence length="133" mass="14661">MPYFDAYLIPVRPSQLPAYRDFSKKVGAVYREHGATRTTDIILDDSDQPAASFHAEEAREGLGDETRTFLDAAAGTAGETVILSWTQWPDKDARDRGLAAALSDPRVQPDPEDGVIFEGRRLVAGAFKHLGDW</sequence>
<comment type="caution">
    <text evidence="1">The sequence shown here is derived from an EMBL/GenBank/DDBJ whole genome shotgun (WGS) entry which is preliminary data.</text>
</comment>
<proteinExistence type="predicted"/>
<organism evidence="1 2">
    <name type="scientific">Brevundimonas denitrificans</name>
    <dbReference type="NCBI Taxonomy" id="1443434"/>
    <lineage>
        <taxon>Bacteria</taxon>
        <taxon>Pseudomonadati</taxon>
        <taxon>Pseudomonadota</taxon>
        <taxon>Alphaproteobacteria</taxon>
        <taxon>Caulobacterales</taxon>
        <taxon>Caulobacteraceae</taxon>
        <taxon>Brevundimonas</taxon>
    </lineage>
</organism>
<name>A0ABQ6BJ37_9CAUL</name>
<evidence type="ECO:0008006" key="3">
    <source>
        <dbReference type="Google" id="ProtNLM"/>
    </source>
</evidence>
<dbReference type="Proteomes" id="UP001156921">
    <property type="component" value="Unassembled WGS sequence"/>
</dbReference>